<name>A0ABY2UQC4_9GAMM</name>
<organism evidence="2 3">
    <name type="scientific">Microbulbifer harenosus</name>
    <dbReference type="NCBI Taxonomy" id="2576840"/>
    <lineage>
        <taxon>Bacteria</taxon>
        <taxon>Pseudomonadati</taxon>
        <taxon>Pseudomonadota</taxon>
        <taxon>Gammaproteobacteria</taxon>
        <taxon>Cellvibrionales</taxon>
        <taxon>Microbulbiferaceae</taxon>
        <taxon>Microbulbifer</taxon>
    </lineage>
</organism>
<feature type="signal peptide" evidence="1">
    <location>
        <begin position="1"/>
        <end position="23"/>
    </location>
</feature>
<proteinExistence type="predicted"/>
<dbReference type="Proteomes" id="UP000306791">
    <property type="component" value="Unassembled WGS sequence"/>
</dbReference>
<feature type="chain" id="PRO_5046918170" evidence="1">
    <location>
        <begin position="24"/>
        <end position="218"/>
    </location>
</feature>
<dbReference type="Pfam" id="PF20125">
    <property type="entry name" value="DUF6515"/>
    <property type="match status" value="1"/>
</dbReference>
<sequence length="218" mass="23404">MNKAVKFLLFGTGLVALLSFAFAAPADAHSGHRGHYHGHGYGHGHRHGYWGPRYRGPRIGIGFTVPILPAGFVNLAVGGVPYYYHGGYYYRPAPSGYVVVNAPLGAAVVTLPASAVQVQIGGFTYYQYGSAYYQWQPHMGRYVVVPQPATVVASAAPVAAAPVAGATQPAYAPGQVVNELPVGYTAEVINGIQYYRYGGHYFMPTQRDGHEVYVVVQV</sequence>
<comment type="caution">
    <text evidence="2">The sequence shown here is derived from an EMBL/GenBank/DDBJ whole genome shotgun (WGS) entry which is preliminary data.</text>
</comment>
<evidence type="ECO:0000313" key="2">
    <source>
        <dbReference type="EMBL" id="TLM79219.1"/>
    </source>
</evidence>
<gene>
    <name evidence="2" type="ORF">FDY93_03720</name>
</gene>
<dbReference type="InterPro" id="IPR045398">
    <property type="entry name" value="DUF6515"/>
</dbReference>
<accession>A0ABY2UQC4</accession>
<dbReference type="RefSeq" id="WP_138234391.1">
    <property type="nucleotide sequence ID" value="NZ_CP185860.1"/>
</dbReference>
<keyword evidence="1" id="KW-0732">Signal</keyword>
<evidence type="ECO:0000313" key="3">
    <source>
        <dbReference type="Proteomes" id="UP000306791"/>
    </source>
</evidence>
<protein>
    <submittedName>
        <fullName evidence="2">Uncharacterized protein</fullName>
    </submittedName>
</protein>
<evidence type="ECO:0000256" key="1">
    <source>
        <dbReference type="SAM" id="SignalP"/>
    </source>
</evidence>
<dbReference type="EMBL" id="VANI01000004">
    <property type="protein sequence ID" value="TLM79219.1"/>
    <property type="molecule type" value="Genomic_DNA"/>
</dbReference>
<keyword evidence="3" id="KW-1185">Reference proteome</keyword>
<reference evidence="2 3" key="1">
    <citation type="submission" date="2019-05" db="EMBL/GenBank/DDBJ databases">
        <title>Microbulbifer harenosus sp. nov., an alginate-degrading bacterium isolated from coastal sand.</title>
        <authorList>
            <person name="Huang H."/>
            <person name="Mo K."/>
            <person name="Bao S."/>
        </authorList>
    </citation>
    <scope>NUCLEOTIDE SEQUENCE [LARGE SCALE GENOMIC DNA]</scope>
    <source>
        <strain evidence="2 3">HB161719</strain>
    </source>
</reference>